<dbReference type="Proteomes" id="UP000751190">
    <property type="component" value="Unassembled WGS sequence"/>
</dbReference>
<dbReference type="Pfam" id="PF07572">
    <property type="entry name" value="BCNT"/>
    <property type="match status" value="1"/>
</dbReference>
<dbReference type="PANTHER" id="PTHR48407:SF1">
    <property type="entry name" value="CRANIOFACIAL DEVELOPMENT PROTEIN 1"/>
    <property type="match status" value="1"/>
</dbReference>
<organism evidence="3 4">
    <name type="scientific">Diacronema lutheri</name>
    <name type="common">Unicellular marine alga</name>
    <name type="synonym">Monochrysis lutheri</name>
    <dbReference type="NCBI Taxonomy" id="2081491"/>
    <lineage>
        <taxon>Eukaryota</taxon>
        <taxon>Haptista</taxon>
        <taxon>Haptophyta</taxon>
        <taxon>Pavlovophyceae</taxon>
        <taxon>Pavlovales</taxon>
        <taxon>Pavlovaceae</taxon>
        <taxon>Diacronema</taxon>
    </lineage>
</organism>
<dbReference type="OMA" id="MQRMDAR"/>
<dbReference type="OrthoDB" id="445677at2759"/>
<dbReference type="PROSITE" id="PS51279">
    <property type="entry name" value="BCNT_C"/>
    <property type="match status" value="1"/>
</dbReference>
<dbReference type="InterPro" id="IPR011421">
    <property type="entry name" value="BCNT-C"/>
</dbReference>
<evidence type="ECO:0000259" key="2">
    <source>
        <dbReference type="PROSITE" id="PS51279"/>
    </source>
</evidence>
<name>A0A8J6C0Q6_DIALT</name>
<feature type="compositionally biased region" description="Low complexity" evidence="1">
    <location>
        <begin position="73"/>
        <end position="97"/>
    </location>
</feature>
<reference evidence="3" key="1">
    <citation type="submission" date="2021-05" db="EMBL/GenBank/DDBJ databases">
        <title>The genome of the haptophyte Pavlova lutheri (Diacronema luteri, Pavlovales) - a model for lipid biosynthesis in eukaryotic algae.</title>
        <authorList>
            <person name="Hulatt C.J."/>
            <person name="Posewitz M.C."/>
        </authorList>
    </citation>
    <scope>NUCLEOTIDE SEQUENCE</scope>
    <source>
        <strain evidence="3">NIVA-4/92</strain>
    </source>
</reference>
<dbReference type="PANTHER" id="PTHR48407">
    <property type="entry name" value="CRANIOFACIAL DEVELOPMENT PROTEIN 1"/>
    <property type="match status" value="1"/>
</dbReference>
<keyword evidence="4" id="KW-1185">Reference proteome</keyword>
<gene>
    <name evidence="3" type="ORF">KFE25_012752</name>
</gene>
<feature type="region of interest" description="Disordered" evidence="1">
    <location>
        <begin position="1"/>
        <end position="99"/>
    </location>
</feature>
<evidence type="ECO:0000313" key="3">
    <source>
        <dbReference type="EMBL" id="KAG8458092.1"/>
    </source>
</evidence>
<dbReference type="EMBL" id="JAGTXO010000057">
    <property type="protein sequence ID" value="KAG8458092.1"/>
    <property type="molecule type" value="Genomic_DNA"/>
</dbReference>
<comment type="caution">
    <text evidence="3">The sequence shown here is derived from an EMBL/GenBank/DDBJ whole genome shotgun (WGS) entry which is preliminary data.</text>
</comment>
<protein>
    <recommendedName>
        <fullName evidence="2">BCNT-C domain-containing protein</fullName>
    </recommendedName>
</protein>
<dbReference type="GO" id="GO:0000812">
    <property type="term" value="C:Swr1 complex"/>
    <property type="evidence" value="ECO:0007669"/>
    <property type="project" value="TreeGrafter"/>
</dbReference>
<evidence type="ECO:0000256" key="1">
    <source>
        <dbReference type="SAM" id="MobiDB-lite"/>
    </source>
</evidence>
<sequence>MAKDVLADYDSEEDDDYVPDGNESSDGEREGGSRRKGAKGKASAARNQAGGPRRLGGIVLEGEEGDEDGVQMAGSVGASDAPAAPGASGAARAANPEGKAKASGAVDDLWAELNAPRAGAPSKRAAPVDDLWAQMNAAPPAKKAASPATAGTGASGGASGAAAAAAAAVRYAVPGVAAGKRKGFVSVSEAKDFVGERHVVCRELRVGSREELALRAVGAAGFALGTPLPDAPAPDDAGAARPSAVEALGSAAALLGAAPAPAPSSKGSALRAAQALAAVRALTGAGAKPPPTVSGALAAAGGGGGAGSGAGGGGGGGGGMSALLARIDKPKKMSTMEKSALDWGKFKQGQDAAELAAMEAFAQDGYLERQAFMQRMDARQAANARDVRRKRMGIND</sequence>
<proteinExistence type="predicted"/>
<dbReference type="AlphaFoldDB" id="A0A8J6C0Q6"/>
<evidence type="ECO:0000313" key="4">
    <source>
        <dbReference type="Proteomes" id="UP000751190"/>
    </source>
</evidence>
<feature type="compositionally biased region" description="Acidic residues" evidence="1">
    <location>
        <begin position="7"/>
        <end position="18"/>
    </location>
</feature>
<accession>A0A8J6C0Q6</accession>
<dbReference type="InterPro" id="IPR027124">
    <property type="entry name" value="Swc5/CFDP1/2"/>
</dbReference>
<feature type="domain" description="BCNT-C" evidence="2">
    <location>
        <begin position="314"/>
        <end position="394"/>
    </location>
</feature>